<comment type="caution">
    <text evidence="3">The sequence shown here is derived from an EMBL/GenBank/DDBJ whole genome shotgun (WGS) entry which is preliminary data.</text>
</comment>
<sequence length="61" mass="7224">MIFAICVPPTWLLKMWFHVKMRGRRRRPSAAVRYHSRTSSANSEISTLPRRVPTSYPRIRP</sequence>
<feature type="compositionally biased region" description="Polar residues" evidence="1">
    <location>
        <begin position="37"/>
        <end position="46"/>
    </location>
</feature>
<keyword evidence="5" id="KW-1185">Reference proteome</keyword>
<evidence type="ECO:0000313" key="5">
    <source>
        <dbReference type="Proteomes" id="UP000374630"/>
    </source>
</evidence>
<accession>A0A5J5E5W3</accession>
<reference evidence="4 5" key="1">
    <citation type="journal article" date="2019" name="Syst. Appl. Microbiol.">
        <title>Characterization of Bifidobacterium species in feaces of the Egyptian fruit bat: Description of B. vespertilionis sp. nov. and B. rousetti sp. nov.</title>
        <authorList>
            <person name="Modesto M."/>
            <person name="Satti M."/>
            <person name="Watanabe K."/>
            <person name="Puglisi E."/>
            <person name="Morelli L."/>
            <person name="Huang C.-H."/>
            <person name="Liou J.-S."/>
            <person name="Miyashita M."/>
            <person name="Tamura T."/>
            <person name="Saito S."/>
            <person name="Mori K."/>
            <person name="Huang L."/>
            <person name="Sciavilla P."/>
            <person name="Sandri C."/>
            <person name="Spiezio C."/>
            <person name="Vitali F."/>
            <person name="Cavalieri D."/>
            <person name="Perpetuini G."/>
            <person name="Tofalo R."/>
            <person name="Bonetti A."/>
            <person name="Arita M."/>
            <person name="Mattarelli P."/>
        </authorList>
    </citation>
    <scope>NUCLEOTIDE SEQUENCE [LARGE SCALE GENOMIC DNA]</scope>
    <source>
        <strain evidence="2 5">RST16</strain>
        <strain evidence="3 4">RST8</strain>
    </source>
</reference>
<evidence type="ECO:0000313" key="3">
    <source>
        <dbReference type="EMBL" id="KAA8824513.1"/>
    </source>
</evidence>
<protein>
    <submittedName>
        <fullName evidence="3">Uncharacterized protein</fullName>
    </submittedName>
</protein>
<evidence type="ECO:0000313" key="2">
    <source>
        <dbReference type="EMBL" id="KAA8822425.1"/>
    </source>
</evidence>
<dbReference type="EMBL" id="RZOA01000002">
    <property type="protein sequence ID" value="KAA8824513.1"/>
    <property type="molecule type" value="Genomic_DNA"/>
</dbReference>
<dbReference type="Proteomes" id="UP000345527">
    <property type="component" value="Unassembled WGS sequence"/>
</dbReference>
<feature type="region of interest" description="Disordered" evidence="1">
    <location>
        <begin position="28"/>
        <end position="61"/>
    </location>
</feature>
<organism evidence="3 4">
    <name type="scientific">Bifidobacterium vespertilionis</name>
    <dbReference type="NCBI Taxonomy" id="2562524"/>
    <lineage>
        <taxon>Bacteria</taxon>
        <taxon>Bacillati</taxon>
        <taxon>Actinomycetota</taxon>
        <taxon>Actinomycetes</taxon>
        <taxon>Bifidobacteriales</taxon>
        <taxon>Bifidobacteriaceae</taxon>
        <taxon>Bifidobacterium</taxon>
    </lineage>
</organism>
<dbReference type="AlphaFoldDB" id="A0A5J5E5W3"/>
<dbReference type="EMBL" id="RZNZ01000001">
    <property type="protein sequence ID" value="KAA8822425.1"/>
    <property type="molecule type" value="Genomic_DNA"/>
</dbReference>
<gene>
    <name evidence="3" type="ORF">EM848_01505</name>
    <name evidence="2" type="ORF">EMO90_00020</name>
</gene>
<evidence type="ECO:0000256" key="1">
    <source>
        <dbReference type="SAM" id="MobiDB-lite"/>
    </source>
</evidence>
<evidence type="ECO:0000313" key="4">
    <source>
        <dbReference type="Proteomes" id="UP000345527"/>
    </source>
</evidence>
<dbReference type="Proteomes" id="UP000374630">
    <property type="component" value="Unassembled WGS sequence"/>
</dbReference>
<proteinExistence type="predicted"/>
<name>A0A5J5E5W3_9BIFI</name>